<dbReference type="EMBL" id="SOEC01000031">
    <property type="protein sequence ID" value="TDX22142.1"/>
    <property type="molecule type" value="Genomic_DNA"/>
</dbReference>
<dbReference type="SUPFAM" id="SSF46689">
    <property type="entry name" value="Homeodomain-like"/>
    <property type="match status" value="1"/>
</dbReference>
<keyword evidence="1" id="KW-0805">Transcription regulation</keyword>
<keyword evidence="2 4" id="KW-0238">DNA-binding</keyword>
<dbReference type="PANTHER" id="PTHR47506:SF1">
    <property type="entry name" value="HTH-TYPE TRANSCRIPTIONAL REGULATOR YJDC"/>
    <property type="match status" value="1"/>
</dbReference>
<dbReference type="Proteomes" id="UP000294489">
    <property type="component" value="Unassembled WGS sequence"/>
</dbReference>
<evidence type="ECO:0000256" key="4">
    <source>
        <dbReference type="PROSITE-ProRule" id="PRU00335"/>
    </source>
</evidence>
<evidence type="ECO:0000256" key="1">
    <source>
        <dbReference type="ARBA" id="ARBA00023015"/>
    </source>
</evidence>
<keyword evidence="3" id="KW-0804">Transcription</keyword>
<dbReference type="InterPro" id="IPR001647">
    <property type="entry name" value="HTH_TetR"/>
</dbReference>
<accession>A0A4R8FA85</accession>
<feature type="DNA-binding region" description="H-T-H motif" evidence="4">
    <location>
        <begin position="13"/>
        <end position="32"/>
    </location>
</feature>
<dbReference type="Pfam" id="PF00440">
    <property type="entry name" value="TetR_N"/>
    <property type="match status" value="1"/>
</dbReference>
<dbReference type="Pfam" id="PF16925">
    <property type="entry name" value="TetR_C_13"/>
    <property type="match status" value="1"/>
</dbReference>
<dbReference type="InterPro" id="IPR036271">
    <property type="entry name" value="Tet_transcr_reg_TetR-rel_C_sf"/>
</dbReference>
<dbReference type="PANTHER" id="PTHR47506">
    <property type="entry name" value="TRANSCRIPTIONAL REGULATORY PROTEIN"/>
    <property type="match status" value="1"/>
</dbReference>
<evidence type="ECO:0000313" key="6">
    <source>
        <dbReference type="EMBL" id="TDX22142.1"/>
    </source>
</evidence>
<gene>
    <name evidence="6" type="ORF">DFO67_13125</name>
</gene>
<proteinExistence type="predicted"/>
<evidence type="ECO:0000313" key="7">
    <source>
        <dbReference type="Proteomes" id="UP000294489"/>
    </source>
</evidence>
<dbReference type="PROSITE" id="PS50977">
    <property type="entry name" value="HTH_TETR_2"/>
    <property type="match status" value="1"/>
</dbReference>
<dbReference type="Gene3D" id="1.10.357.10">
    <property type="entry name" value="Tetracycline Repressor, domain 2"/>
    <property type="match status" value="1"/>
</dbReference>
<comment type="caution">
    <text evidence="6">The sequence shown here is derived from an EMBL/GenBank/DDBJ whole genome shotgun (WGS) entry which is preliminary data.</text>
</comment>
<evidence type="ECO:0000256" key="2">
    <source>
        <dbReference type="ARBA" id="ARBA00023125"/>
    </source>
</evidence>
<name>A0A4R8FA85_9GAMM</name>
<dbReference type="GO" id="GO:0003677">
    <property type="term" value="F:DNA binding"/>
    <property type="evidence" value="ECO:0007669"/>
    <property type="project" value="UniProtKB-UniRule"/>
</dbReference>
<feature type="domain" description="HTH tetR-type" evidence="5">
    <location>
        <begin position="1"/>
        <end position="50"/>
    </location>
</feature>
<dbReference type="InterPro" id="IPR009057">
    <property type="entry name" value="Homeodomain-like_sf"/>
</dbReference>
<organism evidence="6 7">
    <name type="scientific">Modicisalibacter xianhensis</name>
    <dbReference type="NCBI Taxonomy" id="442341"/>
    <lineage>
        <taxon>Bacteria</taxon>
        <taxon>Pseudomonadati</taxon>
        <taxon>Pseudomonadota</taxon>
        <taxon>Gammaproteobacteria</taxon>
        <taxon>Oceanospirillales</taxon>
        <taxon>Halomonadaceae</taxon>
        <taxon>Modicisalibacter</taxon>
    </lineage>
</organism>
<sequence>MDVFWEKGYATTSLQDLLQAMGLSKSSFYQTFDSKQALFARCFNHYCHWRSGRMQTRLKQSSSGWEFIETVFHAVADGAESDRERRGCLLMNTASEFGQRDSFIAELVSSGIQCFAAVFCQAVQQAQSEGTIDPDRDPQALADFLVSSMSGLRTMVKAGLSHSQTHDIVKNILRSL</sequence>
<dbReference type="SUPFAM" id="SSF48498">
    <property type="entry name" value="Tetracyclin repressor-like, C-terminal domain"/>
    <property type="match status" value="1"/>
</dbReference>
<evidence type="ECO:0000259" key="5">
    <source>
        <dbReference type="PROSITE" id="PS50977"/>
    </source>
</evidence>
<dbReference type="InterPro" id="IPR011075">
    <property type="entry name" value="TetR_C"/>
</dbReference>
<protein>
    <submittedName>
        <fullName evidence="6">TetR family transcriptional regulator</fullName>
    </submittedName>
</protein>
<evidence type="ECO:0000256" key="3">
    <source>
        <dbReference type="ARBA" id="ARBA00023163"/>
    </source>
</evidence>
<dbReference type="Gene3D" id="1.10.10.60">
    <property type="entry name" value="Homeodomain-like"/>
    <property type="match status" value="1"/>
</dbReference>
<dbReference type="AlphaFoldDB" id="A0A4R8FA85"/>
<reference evidence="6 7" key="1">
    <citation type="submission" date="2019-03" db="EMBL/GenBank/DDBJ databases">
        <title>Freshwater and sediment microbial communities from various areas in North America, analyzing microbe dynamics in response to fracking.</title>
        <authorList>
            <person name="Lamendella R."/>
        </authorList>
    </citation>
    <scope>NUCLEOTIDE SEQUENCE [LARGE SCALE GENOMIC DNA]</scope>
    <source>
        <strain evidence="6 7">6_TX</strain>
    </source>
</reference>